<dbReference type="Proteomes" id="UP001595630">
    <property type="component" value="Unassembled WGS sequence"/>
</dbReference>
<evidence type="ECO:0000256" key="1">
    <source>
        <dbReference type="HAMAP-Rule" id="MF_00676"/>
    </source>
</evidence>
<comment type="similarity">
    <text evidence="1">Belongs to the UPF0260 family.</text>
</comment>
<dbReference type="InterPro" id="IPR005358">
    <property type="entry name" value="Puta_zinc/iron-chelating_dom"/>
</dbReference>
<comment type="caution">
    <text evidence="2">The sequence shown here is derived from an EMBL/GenBank/DDBJ whole genome shotgun (WGS) entry which is preliminary data.</text>
</comment>
<evidence type="ECO:0000313" key="3">
    <source>
        <dbReference type="Proteomes" id="UP001595630"/>
    </source>
</evidence>
<proteinExistence type="inferred from homology"/>
<dbReference type="PIRSF" id="PIRSF006173">
    <property type="entry name" value="UCP006173"/>
    <property type="match status" value="1"/>
</dbReference>
<dbReference type="PANTHER" id="PTHR37421">
    <property type="entry name" value="UPF0260 PROTEIN YCGN"/>
    <property type="match status" value="1"/>
</dbReference>
<dbReference type="NCBIfam" id="NF003502">
    <property type="entry name" value="PRK05170.1-6"/>
    <property type="match status" value="1"/>
</dbReference>
<dbReference type="Pfam" id="PF03692">
    <property type="entry name" value="CxxCxxCC"/>
    <property type="match status" value="1"/>
</dbReference>
<sequence length="149" mass="16996">MAAKVQPFWLRKTLDQLDPEEWESLCDGCGLCCLQKLEDEDDGSVYYTRIACKLLDLQSCRCSDYSGRKDQVPDCIQLTAADAPRFKWLPPTCAYRLVAEGKELPLWHHLVCGDPQAVHEQRISQSGRMLSERAVQPDDWEAHLIFRAG</sequence>
<dbReference type="HAMAP" id="MF_00676">
    <property type="entry name" value="UPF0260"/>
    <property type="match status" value="1"/>
</dbReference>
<organism evidence="2 3">
    <name type="scientific">Stutzerimonas tarimensis</name>
    <dbReference type="NCBI Taxonomy" id="1507735"/>
    <lineage>
        <taxon>Bacteria</taxon>
        <taxon>Pseudomonadati</taxon>
        <taxon>Pseudomonadota</taxon>
        <taxon>Gammaproteobacteria</taxon>
        <taxon>Pseudomonadales</taxon>
        <taxon>Pseudomonadaceae</taxon>
        <taxon>Stutzerimonas</taxon>
    </lineage>
</organism>
<reference evidence="3" key="1">
    <citation type="journal article" date="2019" name="Int. J. Syst. Evol. Microbiol.">
        <title>The Global Catalogue of Microorganisms (GCM) 10K type strain sequencing project: providing services to taxonomists for standard genome sequencing and annotation.</title>
        <authorList>
            <consortium name="The Broad Institute Genomics Platform"/>
            <consortium name="The Broad Institute Genome Sequencing Center for Infectious Disease"/>
            <person name="Wu L."/>
            <person name="Ma J."/>
        </authorList>
    </citation>
    <scope>NUCLEOTIDE SEQUENCE [LARGE SCALE GENOMIC DNA]</scope>
    <source>
        <strain evidence="3">KCTC 42447</strain>
    </source>
</reference>
<accession>A0ABV7SZU8</accession>
<dbReference type="RefSeq" id="WP_386359908.1">
    <property type="nucleotide sequence ID" value="NZ_JBHRXZ010000001.1"/>
</dbReference>
<keyword evidence="3" id="KW-1185">Reference proteome</keyword>
<dbReference type="NCBIfam" id="NF003507">
    <property type="entry name" value="PRK05170.2-5"/>
    <property type="match status" value="1"/>
</dbReference>
<gene>
    <name evidence="2" type="ORF">ACFOMF_00055</name>
</gene>
<name>A0ABV7SZU8_9GAMM</name>
<dbReference type="EMBL" id="JBHRXZ010000001">
    <property type="protein sequence ID" value="MFC3606181.1"/>
    <property type="molecule type" value="Genomic_DNA"/>
</dbReference>
<dbReference type="PANTHER" id="PTHR37421:SF1">
    <property type="entry name" value="UPF0260 PROTEIN YCGN"/>
    <property type="match status" value="1"/>
</dbReference>
<evidence type="ECO:0000313" key="2">
    <source>
        <dbReference type="EMBL" id="MFC3606181.1"/>
    </source>
</evidence>
<protein>
    <recommendedName>
        <fullName evidence="1">UPF0260 protein ACFOMF_00055</fullName>
    </recommendedName>
</protein>
<dbReference type="InterPro" id="IPR008228">
    <property type="entry name" value="UCP006173"/>
</dbReference>
<dbReference type="NCBIfam" id="NF003501">
    <property type="entry name" value="PRK05170.1-5"/>
    <property type="match status" value="1"/>
</dbReference>